<comment type="subcellular location">
    <subcellularLocation>
        <location evidence="1">Nucleus</location>
    </subcellularLocation>
</comment>
<dbReference type="GeneID" id="106810498"/>
<feature type="compositionally biased region" description="Low complexity" evidence="5">
    <location>
        <begin position="258"/>
        <end position="268"/>
    </location>
</feature>
<sequence>MSQDNQIWLENLDEWVNDQHKIVTYKWLSRRLNVHVNQAKQMLYTFVQHERNTKHNDNLEVIYMVSGLAKSQTGEIRVQKVVITPEEQLDLVESSVDHVNGVHMFSVQKSKLKDLNTLYLVDYNEKKKSIYESEKHSAISCIAARQKLDVPTPEQPQSVQGQAPVSKQTEQNGTHQARQSTVKSSHQKNAAKKGIVSMFANHKAASKDTGKKDDIKKEDEQEGKQKLVQAEKGSQKNVNGQKKDKAKIGNLMACFGKQAAKAAEKQSANGTNEKQQDPCIKETKKPTEAPKKKEEIAMTASKVDKQKQAKDDARTAKREDTKKMNTKRKTASKKKGRSSEDEEEPVAKKKRRRIRAAFSDSSSSEDEAMQEEPQLDFEEDIEEPDSPVKLSLPATESSDEMIPDTPQPTAPSGGSKRRIHKRKLVSKTVVDDDGFMVTEKVWESSSEEEDASVEPPEKKVCKTKEEKSPAKTQKSPTKTKQPSVMSFFKKK</sequence>
<dbReference type="InterPro" id="IPR019038">
    <property type="entry name" value="POLD3"/>
</dbReference>
<evidence type="ECO:0000256" key="4">
    <source>
        <dbReference type="ARBA" id="ARBA00023242"/>
    </source>
</evidence>
<dbReference type="RefSeq" id="XP_014669364.1">
    <property type="nucleotide sequence ID" value="XM_014813878.1"/>
</dbReference>
<feature type="compositionally biased region" description="Basic and acidic residues" evidence="5">
    <location>
        <begin position="205"/>
        <end position="225"/>
    </location>
</feature>
<feature type="compositionally biased region" description="Low complexity" evidence="5">
    <location>
        <begin position="470"/>
        <end position="483"/>
    </location>
</feature>
<feature type="compositionally biased region" description="Basic residues" evidence="5">
    <location>
        <begin position="415"/>
        <end position="425"/>
    </location>
</feature>
<protein>
    <recommendedName>
        <fullName evidence="2">DNA polymerase delta subunit 3</fullName>
    </recommendedName>
</protein>
<reference evidence="7" key="1">
    <citation type="submission" date="2025-08" db="UniProtKB">
        <authorList>
            <consortium name="RefSeq"/>
        </authorList>
    </citation>
    <scope>IDENTIFICATION</scope>
</reference>
<dbReference type="InterPro" id="IPR041913">
    <property type="entry name" value="POLD3_sf"/>
</dbReference>
<dbReference type="PANTHER" id="PTHR17598">
    <property type="entry name" value="DNA POLYMERASE DELTA SUBUNIT 3"/>
    <property type="match status" value="1"/>
</dbReference>
<keyword evidence="6" id="KW-1185">Reference proteome</keyword>
<evidence type="ECO:0000313" key="7">
    <source>
        <dbReference type="RefSeq" id="XP_014669364.1"/>
    </source>
</evidence>
<evidence type="ECO:0000256" key="5">
    <source>
        <dbReference type="SAM" id="MobiDB-lite"/>
    </source>
</evidence>
<keyword evidence="3" id="KW-0235">DNA replication</keyword>
<dbReference type="Pfam" id="PF09507">
    <property type="entry name" value="CDC27"/>
    <property type="match status" value="1"/>
</dbReference>
<accession>A0ABM1EAZ3</accession>
<feature type="compositionally biased region" description="Basic and acidic residues" evidence="5">
    <location>
        <begin position="455"/>
        <end position="469"/>
    </location>
</feature>
<feature type="region of interest" description="Disordered" evidence="5">
    <location>
        <begin position="258"/>
        <end position="491"/>
    </location>
</feature>
<feature type="compositionally biased region" description="Basic and acidic residues" evidence="5">
    <location>
        <begin position="274"/>
        <end position="323"/>
    </location>
</feature>
<organism evidence="6 7">
    <name type="scientific">Priapulus caudatus</name>
    <name type="common">Priapulid worm</name>
    <dbReference type="NCBI Taxonomy" id="37621"/>
    <lineage>
        <taxon>Eukaryota</taxon>
        <taxon>Metazoa</taxon>
        <taxon>Ecdysozoa</taxon>
        <taxon>Scalidophora</taxon>
        <taxon>Priapulida</taxon>
        <taxon>Priapulimorpha</taxon>
        <taxon>Priapulimorphida</taxon>
        <taxon>Priapulidae</taxon>
        <taxon>Priapulus</taxon>
    </lineage>
</organism>
<feature type="compositionally biased region" description="Basic residues" evidence="5">
    <location>
        <begin position="324"/>
        <end position="336"/>
    </location>
</feature>
<evidence type="ECO:0000256" key="1">
    <source>
        <dbReference type="ARBA" id="ARBA00004123"/>
    </source>
</evidence>
<dbReference type="Proteomes" id="UP000695022">
    <property type="component" value="Unplaced"/>
</dbReference>
<evidence type="ECO:0000256" key="2">
    <source>
        <dbReference type="ARBA" id="ARBA00017589"/>
    </source>
</evidence>
<dbReference type="Gene3D" id="3.90.1030.20">
    <property type="entry name" value="DNA polymerase delta, p66 (Cdc27) subunit, wHTH domain"/>
    <property type="match status" value="1"/>
</dbReference>
<feature type="compositionally biased region" description="Polar residues" evidence="5">
    <location>
        <begin position="155"/>
        <end position="184"/>
    </location>
</feature>
<evidence type="ECO:0000313" key="6">
    <source>
        <dbReference type="Proteomes" id="UP000695022"/>
    </source>
</evidence>
<feature type="compositionally biased region" description="Acidic residues" evidence="5">
    <location>
        <begin position="363"/>
        <end position="385"/>
    </location>
</feature>
<proteinExistence type="predicted"/>
<keyword evidence="4" id="KW-0539">Nucleus</keyword>
<feature type="region of interest" description="Disordered" evidence="5">
    <location>
        <begin position="149"/>
        <end position="246"/>
    </location>
</feature>
<dbReference type="PANTHER" id="PTHR17598:SF13">
    <property type="entry name" value="DNA POLYMERASE DELTA SUBUNIT 3"/>
    <property type="match status" value="1"/>
</dbReference>
<name>A0ABM1EAZ3_PRICU</name>
<gene>
    <name evidence="7" type="primary">LOC106810498</name>
</gene>
<evidence type="ECO:0000256" key="3">
    <source>
        <dbReference type="ARBA" id="ARBA00022705"/>
    </source>
</evidence>